<evidence type="ECO:0000256" key="1">
    <source>
        <dbReference type="ARBA" id="ARBA00022630"/>
    </source>
</evidence>
<dbReference type="InterPro" id="IPR005025">
    <property type="entry name" value="FMN_Rdtase-like_dom"/>
</dbReference>
<comment type="caution">
    <text evidence="4">The sequence shown here is derived from an EMBL/GenBank/DDBJ whole genome shotgun (WGS) entry which is preliminary data.</text>
</comment>
<accession>A0A140L5T7</accession>
<dbReference type="Pfam" id="PF03358">
    <property type="entry name" value="FMN_red"/>
    <property type="match status" value="1"/>
</dbReference>
<dbReference type="Gene3D" id="3.40.50.360">
    <property type="match status" value="1"/>
</dbReference>
<dbReference type="RefSeq" id="WP_068555976.1">
    <property type="nucleotide sequence ID" value="NZ_LOEE01000030.1"/>
</dbReference>
<dbReference type="OrthoDB" id="9805976at2"/>
<sequence length="190" mass="21225">MKALVILGSPRSKKNTDILLDQVIKGLSSKQMEIEKILLGQLTIRPCIACNACGKTGHCFMKDDMGEIYRKFDQSDIIVLGSPLYFNSITGIAKMMIDRCQALWSSKYIFRQPSIDRNKKRKGAFICTAGGKQSEHGFIGATVVMELFFKAINTDYTYNLLVDNTDKVFTGERSDVLEKAYAIGQALADF</sequence>
<feature type="domain" description="NADPH-dependent FMN reductase-like" evidence="3">
    <location>
        <begin position="1"/>
        <end position="132"/>
    </location>
</feature>
<keyword evidence="5" id="KW-1185">Reference proteome</keyword>
<dbReference type="GO" id="GO:0016491">
    <property type="term" value="F:oxidoreductase activity"/>
    <property type="evidence" value="ECO:0007669"/>
    <property type="project" value="InterPro"/>
</dbReference>
<evidence type="ECO:0000259" key="3">
    <source>
        <dbReference type="Pfam" id="PF03358"/>
    </source>
</evidence>
<evidence type="ECO:0000256" key="2">
    <source>
        <dbReference type="ARBA" id="ARBA00022643"/>
    </source>
</evidence>
<name>A0A140L5T7_9FIRM</name>
<dbReference type="SUPFAM" id="SSF52218">
    <property type="entry name" value="Flavoproteins"/>
    <property type="match status" value="1"/>
</dbReference>
<evidence type="ECO:0000313" key="4">
    <source>
        <dbReference type="EMBL" id="KXG75912.1"/>
    </source>
</evidence>
<dbReference type="Proteomes" id="UP000070456">
    <property type="component" value="Unassembled WGS sequence"/>
</dbReference>
<keyword evidence="2" id="KW-0288">FMN</keyword>
<dbReference type="PANTHER" id="PTHR43278:SF2">
    <property type="entry name" value="IRON-SULFUR FLAVOPROTEIN"/>
    <property type="match status" value="1"/>
</dbReference>
<evidence type="ECO:0000313" key="5">
    <source>
        <dbReference type="Proteomes" id="UP000070456"/>
    </source>
</evidence>
<dbReference type="PANTHER" id="PTHR43278">
    <property type="entry name" value="NAD(P)H-DEPENDENT FMN-CONTAINING OXIDOREDUCTASE YWQN-RELATED"/>
    <property type="match status" value="1"/>
</dbReference>
<proteinExistence type="predicted"/>
<dbReference type="EMBL" id="LOEE01000030">
    <property type="protein sequence ID" value="KXG75912.1"/>
    <property type="molecule type" value="Genomic_DNA"/>
</dbReference>
<dbReference type="STRING" id="520762.AN619_13750"/>
<reference evidence="4 5" key="1">
    <citation type="submission" date="2015-12" db="EMBL/GenBank/DDBJ databases">
        <title>Draft genome sequence of the thermoanaerobe Thermotalea metallivorans, an isolate from the runoff channel of the Great Artesian Basin, Australia.</title>
        <authorList>
            <person name="Patel B.K."/>
        </authorList>
    </citation>
    <scope>NUCLEOTIDE SEQUENCE [LARGE SCALE GENOMIC DNA]</scope>
    <source>
        <strain evidence="4 5">B2-1</strain>
    </source>
</reference>
<dbReference type="AlphaFoldDB" id="A0A140L5T7"/>
<dbReference type="InterPro" id="IPR051796">
    <property type="entry name" value="ISF_SsuE-like"/>
</dbReference>
<gene>
    <name evidence="4" type="ORF">AN619_13750</name>
</gene>
<organism evidence="4 5">
    <name type="scientific">Thermotalea metallivorans</name>
    <dbReference type="NCBI Taxonomy" id="520762"/>
    <lineage>
        <taxon>Bacteria</taxon>
        <taxon>Bacillati</taxon>
        <taxon>Bacillota</taxon>
        <taxon>Clostridia</taxon>
        <taxon>Peptostreptococcales</taxon>
        <taxon>Thermotaleaceae</taxon>
        <taxon>Thermotalea</taxon>
    </lineage>
</organism>
<dbReference type="InterPro" id="IPR029039">
    <property type="entry name" value="Flavoprotein-like_sf"/>
</dbReference>
<protein>
    <submittedName>
        <fullName evidence="4">Iron-sulfur flavoprotein</fullName>
    </submittedName>
</protein>
<keyword evidence="1" id="KW-0285">Flavoprotein</keyword>